<dbReference type="PANTHER" id="PTHR35891">
    <property type="entry name" value="THIOL:DISULFIDE INTERCHANGE PROTEIN DSBA"/>
    <property type="match status" value="1"/>
</dbReference>
<gene>
    <name evidence="11" type="ORF">C0029_11245</name>
</gene>
<protein>
    <recommendedName>
        <fullName evidence="7">Thiol:disulfide interchange protein</fullName>
    </recommendedName>
</protein>
<feature type="chain" id="PRO_5043005956" description="Thiol:disulfide interchange protein" evidence="9">
    <location>
        <begin position="21"/>
        <end position="210"/>
    </location>
</feature>
<dbReference type="EMBL" id="PKUR01000003">
    <property type="protein sequence ID" value="PLW85214.1"/>
    <property type="molecule type" value="Genomic_DNA"/>
</dbReference>
<dbReference type="InterPro" id="IPR017937">
    <property type="entry name" value="Thioredoxin_CS"/>
</dbReference>
<dbReference type="GO" id="GO:0042597">
    <property type="term" value="C:periplasmic space"/>
    <property type="evidence" value="ECO:0007669"/>
    <property type="project" value="UniProtKB-SubCell"/>
</dbReference>
<dbReference type="GO" id="GO:0015036">
    <property type="term" value="F:disulfide oxidoreductase activity"/>
    <property type="evidence" value="ECO:0007669"/>
    <property type="project" value="UniProtKB-ARBA"/>
</dbReference>
<dbReference type="InterPro" id="IPR050824">
    <property type="entry name" value="Thiol_disulfide_DsbA"/>
</dbReference>
<reference evidence="11 12" key="1">
    <citation type="submission" date="2018-01" db="EMBL/GenBank/DDBJ databases">
        <title>The draft genome sequence of Halioglobus japonicus S1-36.</title>
        <authorList>
            <person name="Du Z.-J."/>
            <person name="Shi M.-J."/>
        </authorList>
    </citation>
    <scope>NUCLEOTIDE SEQUENCE [LARGE SCALE GENOMIC DNA]</scope>
    <source>
        <strain evidence="11 12">S1-36</strain>
    </source>
</reference>
<dbReference type="AlphaFoldDB" id="A0AAP8SM66"/>
<keyword evidence="3 9" id="KW-0732">Signal</keyword>
<proteinExistence type="inferred from homology"/>
<dbReference type="SUPFAM" id="SSF52833">
    <property type="entry name" value="Thioredoxin-like"/>
    <property type="match status" value="1"/>
</dbReference>
<dbReference type="InterPro" id="IPR001853">
    <property type="entry name" value="DSBA-like_thioredoxin_dom"/>
</dbReference>
<evidence type="ECO:0000256" key="4">
    <source>
        <dbReference type="ARBA" id="ARBA00022764"/>
    </source>
</evidence>
<keyword evidence="4 7" id="KW-0574">Periplasm</keyword>
<dbReference type="Pfam" id="PF01323">
    <property type="entry name" value="DSBA"/>
    <property type="match status" value="1"/>
</dbReference>
<feature type="disulfide bond" description="Redox-active" evidence="8">
    <location>
        <begin position="55"/>
        <end position="58"/>
    </location>
</feature>
<accession>A0AAP8SM66</accession>
<keyword evidence="5 7" id="KW-1015">Disulfide bond</keyword>
<dbReference type="InterPro" id="IPR036249">
    <property type="entry name" value="Thioredoxin-like_sf"/>
</dbReference>
<dbReference type="CDD" id="cd03019">
    <property type="entry name" value="DsbA_DsbA"/>
    <property type="match status" value="1"/>
</dbReference>
<feature type="signal peptide" evidence="9">
    <location>
        <begin position="1"/>
        <end position="20"/>
    </location>
</feature>
<feature type="domain" description="Thioredoxin" evidence="10">
    <location>
        <begin position="8"/>
        <end position="165"/>
    </location>
</feature>
<keyword evidence="6" id="KW-0676">Redox-active center</keyword>
<evidence type="ECO:0000259" key="10">
    <source>
        <dbReference type="PROSITE" id="PS51352"/>
    </source>
</evidence>
<evidence type="ECO:0000256" key="8">
    <source>
        <dbReference type="PIRSR" id="PIRSR001488-1"/>
    </source>
</evidence>
<evidence type="ECO:0000313" key="12">
    <source>
        <dbReference type="Proteomes" id="UP000235162"/>
    </source>
</evidence>
<keyword evidence="12" id="KW-1185">Reference proteome</keyword>
<comment type="subcellular location">
    <subcellularLocation>
        <location evidence="1 7">Periplasm</location>
    </subcellularLocation>
</comment>
<evidence type="ECO:0000256" key="7">
    <source>
        <dbReference type="PIRNR" id="PIRNR001488"/>
    </source>
</evidence>
<comment type="caution">
    <text evidence="11">The sequence shown here is derived from an EMBL/GenBank/DDBJ whole genome shotgun (WGS) entry which is preliminary data.</text>
</comment>
<dbReference type="InterPro" id="IPR023205">
    <property type="entry name" value="DsbA/DsbL"/>
</dbReference>
<evidence type="ECO:0000256" key="5">
    <source>
        <dbReference type="ARBA" id="ARBA00023157"/>
    </source>
</evidence>
<evidence type="ECO:0000256" key="3">
    <source>
        <dbReference type="ARBA" id="ARBA00022729"/>
    </source>
</evidence>
<evidence type="ECO:0000256" key="1">
    <source>
        <dbReference type="ARBA" id="ARBA00004418"/>
    </source>
</evidence>
<dbReference type="PROSITE" id="PS51352">
    <property type="entry name" value="THIOREDOXIN_2"/>
    <property type="match status" value="1"/>
</dbReference>
<organism evidence="11 12">
    <name type="scientific">Halioglobus japonicus</name>
    <dbReference type="NCBI Taxonomy" id="930805"/>
    <lineage>
        <taxon>Bacteria</taxon>
        <taxon>Pseudomonadati</taxon>
        <taxon>Pseudomonadota</taxon>
        <taxon>Gammaproteobacteria</taxon>
        <taxon>Cellvibrionales</taxon>
        <taxon>Halieaceae</taxon>
        <taxon>Halioglobus</taxon>
    </lineage>
</organism>
<comment type="similarity">
    <text evidence="2">Belongs to the thioredoxin family. DsbA subfamily.</text>
</comment>
<sequence>MFKRAALLLTLMMAPLLACAQENWEEGKHYTLIEPAIRTATPGKIEVAEFFWYGCGHCYTFEPMIGQWKKTMADDVGFRGIPAQWGGSMELHAKAYYTAEALGVGETMHPMIFQAMNVDRKRLASEAEIADLFVANGVSADDFNKAFSSFGINSQVRQAASTARGAKVSGTPSMMVAGKYLISARTAGSNANMLKVVDYLVEKERAVSGS</sequence>
<dbReference type="PANTHER" id="PTHR35891:SF2">
    <property type="entry name" value="THIOL:DISULFIDE INTERCHANGE PROTEIN DSBA"/>
    <property type="match status" value="1"/>
</dbReference>
<dbReference type="PROSITE" id="PS00194">
    <property type="entry name" value="THIOREDOXIN_1"/>
    <property type="match status" value="1"/>
</dbReference>
<evidence type="ECO:0000256" key="6">
    <source>
        <dbReference type="ARBA" id="ARBA00023284"/>
    </source>
</evidence>
<dbReference type="PIRSF" id="PIRSF001488">
    <property type="entry name" value="Tdi_protein"/>
    <property type="match status" value="1"/>
</dbReference>
<dbReference type="InterPro" id="IPR013766">
    <property type="entry name" value="Thioredoxin_domain"/>
</dbReference>
<name>A0AAP8SM66_9GAMM</name>
<dbReference type="KEGG" id="hja:BST95_02670"/>
<dbReference type="RefSeq" id="WP_084198055.1">
    <property type="nucleotide sequence ID" value="NZ_BMYL01000010.1"/>
</dbReference>
<evidence type="ECO:0000256" key="9">
    <source>
        <dbReference type="SAM" id="SignalP"/>
    </source>
</evidence>
<dbReference type="Proteomes" id="UP000235162">
    <property type="component" value="Unassembled WGS sequence"/>
</dbReference>
<evidence type="ECO:0000256" key="2">
    <source>
        <dbReference type="ARBA" id="ARBA00005791"/>
    </source>
</evidence>
<evidence type="ECO:0000313" key="11">
    <source>
        <dbReference type="EMBL" id="PLW85214.1"/>
    </source>
</evidence>
<dbReference type="Gene3D" id="3.40.30.10">
    <property type="entry name" value="Glutaredoxin"/>
    <property type="match status" value="1"/>
</dbReference>